<gene>
    <name evidence="6 8" type="primary">xseB</name>
    <name evidence="8" type="ORF">HPS56_04105</name>
</gene>
<dbReference type="Gene3D" id="1.10.287.1040">
    <property type="entry name" value="Exonuclease VII, small subunit"/>
    <property type="match status" value="1"/>
</dbReference>
<dbReference type="EC" id="3.1.11.6" evidence="6"/>
<evidence type="ECO:0000313" key="9">
    <source>
        <dbReference type="Proteomes" id="UP000714420"/>
    </source>
</evidence>
<comment type="similarity">
    <text evidence="1 6">Belongs to the XseB family.</text>
</comment>
<reference evidence="8 9" key="1">
    <citation type="submission" date="2020-05" db="EMBL/GenBank/DDBJ databases">
        <title>Distinct polysaccharide utilization as determinants for interspecies competition between intestinal Prevotella spp.</title>
        <authorList>
            <person name="Galvez E.J.C."/>
            <person name="Iljazovic A."/>
            <person name="Strowig T."/>
        </authorList>
    </citation>
    <scope>NUCLEOTIDE SEQUENCE [LARGE SCALE GENOMIC DNA]</scope>
    <source>
        <strain evidence="8 9">PMUR</strain>
    </source>
</reference>
<feature type="coiled-coil region" evidence="7">
    <location>
        <begin position="1"/>
        <end position="49"/>
    </location>
</feature>
<evidence type="ECO:0000256" key="1">
    <source>
        <dbReference type="ARBA" id="ARBA00009998"/>
    </source>
</evidence>
<proteinExistence type="inferred from homology"/>
<dbReference type="InterPro" id="IPR037004">
    <property type="entry name" value="Exonuc_VII_ssu_sf"/>
</dbReference>
<dbReference type="GO" id="GO:0008855">
    <property type="term" value="F:exodeoxyribonuclease VII activity"/>
    <property type="evidence" value="ECO:0007669"/>
    <property type="project" value="UniProtKB-EC"/>
</dbReference>
<evidence type="ECO:0000256" key="5">
    <source>
        <dbReference type="ARBA" id="ARBA00022839"/>
    </source>
</evidence>
<dbReference type="NCBIfam" id="TIGR01280">
    <property type="entry name" value="xseB"/>
    <property type="match status" value="1"/>
</dbReference>
<comment type="subcellular location">
    <subcellularLocation>
        <location evidence="6">Cytoplasm</location>
    </subcellularLocation>
</comment>
<dbReference type="Proteomes" id="UP000714420">
    <property type="component" value="Unassembled WGS sequence"/>
</dbReference>
<dbReference type="RefSeq" id="WP_172275111.1">
    <property type="nucleotide sequence ID" value="NZ_CASGMU010000016.1"/>
</dbReference>
<keyword evidence="3 6" id="KW-0540">Nuclease</keyword>
<keyword evidence="2 6" id="KW-0963">Cytoplasm</keyword>
<name>A0ABX2AMU7_9BACT</name>
<dbReference type="Pfam" id="PF02609">
    <property type="entry name" value="Exonuc_VII_S"/>
    <property type="match status" value="1"/>
</dbReference>
<organism evidence="8 9">
    <name type="scientific">Xylanibacter muris</name>
    <dbReference type="NCBI Taxonomy" id="2736290"/>
    <lineage>
        <taxon>Bacteria</taxon>
        <taxon>Pseudomonadati</taxon>
        <taxon>Bacteroidota</taxon>
        <taxon>Bacteroidia</taxon>
        <taxon>Bacteroidales</taxon>
        <taxon>Prevotellaceae</taxon>
        <taxon>Xylanibacter</taxon>
    </lineage>
</organism>
<evidence type="ECO:0000256" key="3">
    <source>
        <dbReference type="ARBA" id="ARBA00022722"/>
    </source>
</evidence>
<evidence type="ECO:0000256" key="6">
    <source>
        <dbReference type="HAMAP-Rule" id="MF_00337"/>
    </source>
</evidence>
<protein>
    <recommendedName>
        <fullName evidence="6">Exodeoxyribonuclease 7 small subunit</fullName>
        <ecNumber evidence="6">3.1.11.6</ecNumber>
    </recommendedName>
    <alternativeName>
        <fullName evidence="6">Exodeoxyribonuclease VII small subunit</fullName>
        <shortName evidence="6">Exonuclease VII small subunit</shortName>
    </alternativeName>
</protein>
<dbReference type="SUPFAM" id="SSF116842">
    <property type="entry name" value="XseB-like"/>
    <property type="match status" value="1"/>
</dbReference>
<dbReference type="InterPro" id="IPR003761">
    <property type="entry name" value="Exonuc_VII_S"/>
</dbReference>
<comment type="catalytic activity">
    <reaction evidence="6">
        <text>Exonucleolytic cleavage in either 5'- to 3'- or 3'- to 5'-direction to yield nucleoside 5'-phosphates.</text>
        <dbReference type="EC" id="3.1.11.6"/>
    </reaction>
</comment>
<dbReference type="HAMAP" id="MF_00337">
    <property type="entry name" value="Exonuc_7_S"/>
    <property type="match status" value="1"/>
</dbReference>
<evidence type="ECO:0000256" key="2">
    <source>
        <dbReference type="ARBA" id="ARBA00022490"/>
    </source>
</evidence>
<comment type="subunit">
    <text evidence="6">Heterooligomer composed of large and small subunits.</text>
</comment>
<evidence type="ECO:0000256" key="7">
    <source>
        <dbReference type="SAM" id="Coils"/>
    </source>
</evidence>
<evidence type="ECO:0000313" key="8">
    <source>
        <dbReference type="EMBL" id="NPD91544.1"/>
    </source>
</evidence>
<sequence>MMKEEMKYEEAMAEIESIVRQMENNTLSIDSLGEKLARAQKLIKLCKDKLTKTDKEIKKILEGNKKG</sequence>
<keyword evidence="7" id="KW-0175">Coiled coil</keyword>
<dbReference type="EMBL" id="JABKKF010000003">
    <property type="protein sequence ID" value="NPD91544.1"/>
    <property type="molecule type" value="Genomic_DNA"/>
</dbReference>
<accession>A0ABX2AMU7</accession>
<keyword evidence="4 6" id="KW-0378">Hydrolase</keyword>
<comment type="function">
    <text evidence="6">Bidirectionally degrades single-stranded DNA into large acid-insoluble oligonucleotides, which are then degraded further into small acid-soluble oligonucleotides.</text>
</comment>
<keyword evidence="9" id="KW-1185">Reference proteome</keyword>
<keyword evidence="5 6" id="KW-0269">Exonuclease</keyword>
<evidence type="ECO:0000256" key="4">
    <source>
        <dbReference type="ARBA" id="ARBA00022801"/>
    </source>
</evidence>
<comment type="caution">
    <text evidence="8">The sequence shown here is derived from an EMBL/GenBank/DDBJ whole genome shotgun (WGS) entry which is preliminary data.</text>
</comment>